<evidence type="ECO:0000313" key="2">
    <source>
        <dbReference type="Proteomes" id="UP000237438"/>
    </source>
</evidence>
<dbReference type="AlphaFoldDB" id="A0A2S4PJ44"/>
<evidence type="ECO:0000313" key="1">
    <source>
        <dbReference type="EMBL" id="POS82007.1"/>
    </source>
</evidence>
<sequence>MPTNDLEFAAFVKTHLTHGHCGSGFPNAPCMRDGKCSKGFPKRLCERTVLAENSHPEYARPNNGVTWGSDPHGIQAIKYLAKYVYKGSDRASLALQVEYDEVALTLKGRYIGPVQAIWRLMGYSTHEERPAVIQLPYHLEGRHRVSFTETMTREQVAVAIQSQSSIFVDWMRYNNANPDGRDLVYCDFPLYYTYTKKRGWQKRKKGQSIGRMPVAIPRQGEHFYLRTLLTVKQGARSYRDLYTVNGIYHEFPSAACCAMGLTFDDSKWVTLFNEVKDTSSASFLRRTFAATIHYAVVNDPQALWDRFKIAITDDCVWRMSRLGEGLNSPPSDWSDDRRRFDFGLWLLEENLKALGMDWAAARMSGPTHLWLTQQRNFLLDDALNFDRESETRTHEASLG</sequence>
<dbReference type="Proteomes" id="UP000237438">
    <property type="component" value="Unassembled WGS sequence"/>
</dbReference>
<dbReference type="EMBL" id="PEDP01005039">
    <property type="protein sequence ID" value="POS82007.1"/>
    <property type="molecule type" value="Genomic_DNA"/>
</dbReference>
<organism evidence="1 2">
    <name type="scientific">Erysiphe pulchra</name>
    <dbReference type="NCBI Taxonomy" id="225359"/>
    <lineage>
        <taxon>Eukaryota</taxon>
        <taxon>Fungi</taxon>
        <taxon>Dikarya</taxon>
        <taxon>Ascomycota</taxon>
        <taxon>Pezizomycotina</taxon>
        <taxon>Leotiomycetes</taxon>
        <taxon>Erysiphales</taxon>
        <taxon>Erysiphaceae</taxon>
        <taxon>Erysiphe</taxon>
    </lineage>
</organism>
<gene>
    <name evidence="1" type="ORF">EPUL_005872</name>
</gene>
<reference evidence="1 2" key="1">
    <citation type="submission" date="2017-10" db="EMBL/GenBank/DDBJ databases">
        <title>Development of genomic resources for the powdery mildew, Erysiphe pulchra.</title>
        <authorList>
            <person name="Wadl P.A."/>
            <person name="Mack B.M."/>
            <person name="Moore G."/>
            <person name="Beltz S.B."/>
        </authorList>
    </citation>
    <scope>NUCLEOTIDE SEQUENCE [LARGE SCALE GENOMIC DNA]</scope>
    <source>
        <strain evidence="1">Cflorida</strain>
    </source>
</reference>
<protein>
    <submittedName>
        <fullName evidence="1">Uncharacterized protein</fullName>
    </submittedName>
</protein>
<proteinExistence type="predicted"/>
<comment type="caution">
    <text evidence="1">The sequence shown here is derived from an EMBL/GenBank/DDBJ whole genome shotgun (WGS) entry which is preliminary data.</text>
</comment>
<accession>A0A2S4PJ44</accession>
<dbReference type="STRING" id="225359.A0A2S4PJ44"/>
<keyword evidence="2" id="KW-1185">Reference proteome</keyword>
<name>A0A2S4PJ44_9PEZI</name>
<dbReference type="PANTHER" id="PTHR10492">
    <property type="match status" value="1"/>
</dbReference>
<feature type="non-terminal residue" evidence="1">
    <location>
        <position position="399"/>
    </location>
</feature>